<evidence type="ECO:0000313" key="4">
    <source>
        <dbReference type="Proteomes" id="UP000011669"/>
    </source>
</evidence>
<reference evidence="3 4" key="1">
    <citation type="journal article" date="2014" name="PLoS Genet.">
        <title>Phylogenetically driven sequencing of extremely halophilic archaea reveals strategies for static and dynamic osmo-response.</title>
        <authorList>
            <person name="Becker E.A."/>
            <person name="Seitzer P.M."/>
            <person name="Tritt A."/>
            <person name="Larsen D."/>
            <person name="Krusor M."/>
            <person name="Yao A.I."/>
            <person name="Wu D."/>
            <person name="Madern D."/>
            <person name="Eisen J.A."/>
            <person name="Darling A.E."/>
            <person name="Facciotti M.T."/>
        </authorList>
    </citation>
    <scope>NUCLEOTIDE SEQUENCE [LARGE SCALE GENOMIC DNA]</scope>
    <source>
        <strain evidence="3 4">DSM 5350</strain>
    </source>
</reference>
<sequence length="62" mass="6374">MTDHRVTVDGRVYRLLDYATKLAGLALIVAGLEVGGATMAGLLLGISGAVLGLTTVFIGRQS</sequence>
<dbReference type="EMBL" id="AOMD01000015">
    <property type="protein sequence ID" value="EMA46045.1"/>
    <property type="molecule type" value="Genomic_DNA"/>
</dbReference>
<keyword evidence="1" id="KW-1133">Transmembrane helix</keyword>
<proteinExistence type="predicted"/>
<organism evidence="3 4">
    <name type="scientific">Halococcus saccharolyticus DSM 5350</name>
    <dbReference type="NCBI Taxonomy" id="1227455"/>
    <lineage>
        <taxon>Archaea</taxon>
        <taxon>Methanobacteriati</taxon>
        <taxon>Methanobacteriota</taxon>
        <taxon>Stenosarchaea group</taxon>
        <taxon>Halobacteria</taxon>
        <taxon>Halobacteriales</taxon>
        <taxon>Halococcaceae</taxon>
        <taxon>Halococcus</taxon>
    </lineage>
</organism>
<keyword evidence="1" id="KW-0472">Membrane</keyword>
<dbReference type="InterPro" id="IPR058433">
    <property type="entry name" value="DUF8120"/>
</dbReference>
<keyword evidence="1" id="KW-0812">Transmembrane</keyword>
<dbReference type="Pfam" id="PF26439">
    <property type="entry name" value="DUF8120"/>
    <property type="match status" value="1"/>
</dbReference>
<gene>
    <name evidence="3" type="ORF">C449_05052</name>
</gene>
<dbReference type="STRING" id="1227455.C449_05052"/>
<dbReference type="RefSeq" id="WP_005046215.1">
    <property type="nucleotide sequence ID" value="NZ_AOMD01000015.1"/>
</dbReference>
<dbReference type="OrthoDB" id="373100at2157"/>
<feature type="transmembrane region" description="Helical" evidence="1">
    <location>
        <begin position="12"/>
        <end position="32"/>
    </location>
</feature>
<feature type="domain" description="DUF8120" evidence="2">
    <location>
        <begin position="2"/>
        <end position="61"/>
    </location>
</feature>
<dbReference type="PATRIC" id="fig|1227455.4.peg.1029"/>
<name>M0MNP7_9EURY</name>
<evidence type="ECO:0000313" key="3">
    <source>
        <dbReference type="EMBL" id="EMA46045.1"/>
    </source>
</evidence>
<evidence type="ECO:0000256" key="1">
    <source>
        <dbReference type="SAM" id="Phobius"/>
    </source>
</evidence>
<protein>
    <recommendedName>
        <fullName evidence="2">DUF8120 domain-containing protein</fullName>
    </recommendedName>
</protein>
<dbReference type="InParanoid" id="M0MNP7"/>
<dbReference type="AlphaFoldDB" id="M0MNP7"/>
<feature type="transmembrane region" description="Helical" evidence="1">
    <location>
        <begin position="38"/>
        <end position="59"/>
    </location>
</feature>
<accession>M0MNP7</accession>
<comment type="caution">
    <text evidence="3">The sequence shown here is derived from an EMBL/GenBank/DDBJ whole genome shotgun (WGS) entry which is preliminary data.</text>
</comment>
<keyword evidence="4" id="KW-1185">Reference proteome</keyword>
<dbReference type="Proteomes" id="UP000011669">
    <property type="component" value="Unassembled WGS sequence"/>
</dbReference>
<evidence type="ECO:0000259" key="2">
    <source>
        <dbReference type="Pfam" id="PF26439"/>
    </source>
</evidence>